<dbReference type="EMBL" id="JAIVGD010000001">
    <property type="protein sequence ID" value="KAH0780685.1"/>
    <property type="molecule type" value="Genomic_DNA"/>
</dbReference>
<evidence type="ECO:0000313" key="1">
    <source>
        <dbReference type="EMBL" id="KAH0780685.1"/>
    </source>
</evidence>
<protein>
    <recommendedName>
        <fullName evidence="3">Pentatricopeptide repeat-containing protein</fullName>
    </recommendedName>
</protein>
<name>A0ABQ7WIW3_SOLTU</name>
<dbReference type="InterPro" id="IPR046960">
    <property type="entry name" value="PPR_At4g14850-like_plant"/>
</dbReference>
<sequence length="110" mass="12124">MALIPCRRQVLSACASTKLVNFGFQLVESVSCEFGLVAKMEHYGFMKKMPFEADATVLGDLMGACRLHGAIELGNGVAQLLLKSRPNHSRRYVHSQEFMLAQRGGIMPLP</sequence>
<proteinExistence type="predicted"/>
<dbReference type="PANTHER" id="PTHR47926">
    <property type="entry name" value="PENTATRICOPEPTIDE REPEAT-CONTAINING PROTEIN"/>
    <property type="match status" value="1"/>
</dbReference>
<evidence type="ECO:0008006" key="3">
    <source>
        <dbReference type="Google" id="ProtNLM"/>
    </source>
</evidence>
<dbReference type="PANTHER" id="PTHR47926:SF348">
    <property type="entry name" value="PENTATRICOPEPTIDE REPEAT-CONTAINING PROTEIN"/>
    <property type="match status" value="1"/>
</dbReference>
<keyword evidence="2" id="KW-1185">Reference proteome</keyword>
<evidence type="ECO:0000313" key="2">
    <source>
        <dbReference type="Proteomes" id="UP000826656"/>
    </source>
</evidence>
<gene>
    <name evidence="1" type="ORF">KY290_000283</name>
</gene>
<reference evidence="1 2" key="1">
    <citation type="journal article" date="2021" name="bioRxiv">
        <title>Chromosome-scale and haplotype-resolved genome assembly of a tetraploid potato cultivar.</title>
        <authorList>
            <person name="Sun H."/>
            <person name="Jiao W.-B."/>
            <person name="Krause K."/>
            <person name="Campoy J.A."/>
            <person name="Goel M."/>
            <person name="Folz-Donahue K."/>
            <person name="Kukat C."/>
            <person name="Huettel B."/>
            <person name="Schneeberger K."/>
        </authorList>
    </citation>
    <scope>NUCLEOTIDE SEQUENCE [LARGE SCALE GENOMIC DNA]</scope>
    <source>
        <strain evidence="1">SolTubOtavaFocal</strain>
        <tissue evidence="1">Leaves</tissue>
    </source>
</reference>
<organism evidence="1 2">
    <name type="scientific">Solanum tuberosum</name>
    <name type="common">Potato</name>
    <dbReference type="NCBI Taxonomy" id="4113"/>
    <lineage>
        <taxon>Eukaryota</taxon>
        <taxon>Viridiplantae</taxon>
        <taxon>Streptophyta</taxon>
        <taxon>Embryophyta</taxon>
        <taxon>Tracheophyta</taxon>
        <taxon>Spermatophyta</taxon>
        <taxon>Magnoliopsida</taxon>
        <taxon>eudicotyledons</taxon>
        <taxon>Gunneridae</taxon>
        <taxon>Pentapetalae</taxon>
        <taxon>asterids</taxon>
        <taxon>lamiids</taxon>
        <taxon>Solanales</taxon>
        <taxon>Solanaceae</taxon>
        <taxon>Solanoideae</taxon>
        <taxon>Solaneae</taxon>
        <taxon>Solanum</taxon>
    </lineage>
</organism>
<dbReference type="Proteomes" id="UP000826656">
    <property type="component" value="Unassembled WGS sequence"/>
</dbReference>
<comment type="caution">
    <text evidence="1">The sequence shown here is derived from an EMBL/GenBank/DDBJ whole genome shotgun (WGS) entry which is preliminary data.</text>
</comment>
<accession>A0ABQ7WIW3</accession>